<accession>A0ABT6F2F0</accession>
<dbReference type="CDD" id="cd00267">
    <property type="entry name" value="ABC_ATPase"/>
    <property type="match status" value="1"/>
</dbReference>
<proteinExistence type="predicted"/>
<keyword evidence="2" id="KW-0547">Nucleotide-binding</keyword>
<comment type="caution">
    <text evidence="2">The sequence shown here is derived from an EMBL/GenBank/DDBJ whole genome shotgun (WGS) entry which is preliminary data.</text>
</comment>
<evidence type="ECO:0000259" key="1">
    <source>
        <dbReference type="Pfam" id="PF13175"/>
    </source>
</evidence>
<protein>
    <submittedName>
        <fullName evidence="2">ATP-binding protein</fullName>
    </submittedName>
</protein>
<dbReference type="SUPFAM" id="SSF52540">
    <property type="entry name" value="P-loop containing nucleoside triphosphate hydrolases"/>
    <property type="match status" value="1"/>
</dbReference>
<dbReference type="InterPro" id="IPR041685">
    <property type="entry name" value="AAA_GajA/Old/RecF-like"/>
</dbReference>
<keyword evidence="3" id="KW-1185">Reference proteome</keyword>
<dbReference type="InterPro" id="IPR051396">
    <property type="entry name" value="Bact_Antivir_Def_Nuclease"/>
</dbReference>
<dbReference type="InterPro" id="IPR027417">
    <property type="entry name" value="P-loop_NTPase"/>
</dbReference>
<dbReference type="Pfam" id="PF13175">
    <property type="entry name" value="AAA_15"/>
    <property type="match status" value="2"/>
</dbReference>
<gene>
    <name evidence="2" type="ORF">L3556_13735</name>
</gene>
<dbReference type="PANTHER" id="PTHR43581:SF4">
    <property type="entry name" value="ATP_GTP PHOSPHATASE"/>
    <property type="match status" value="1"/>
</dbReference>
<dbReference type="PIRSF" id="PIRSF029347">
    <property type="entry name" value="RecF"/>
    <property type="match status" value="1"/>
</dbReference>
<dbReference type="Gene3D" id="3.40.50.300">
    <property type="entry name" value="P-loop containing nucleotide triphosphate hydrolases"/>
    <property type="match status" value="2"/>
</dbReference>
<dbReference type="Proteomes" id="UP001154265">
    <property type="component" value="Unassembled WGS sequence"/>
</dbReference>
<organism evidence="2 3">
    <name type="scientific">Candidatus Synechococcus calcipolaris G9</name>
    <dbReference type="NCBI Taxonomy" id="1497997"/>
    <lineage>
        <taxon>Bacteria</taxon>
        <taxon>Bacillati</taxon>
        <taxon>Cyanobacteriota</taxon>
        <taxon>Cyanophyceae</taxon>
        <taxon>Synechococcales</taxon>
        <taxon>Synechococcaceae</taxon>
        <taxon>Synechococcus</taxon>
    </lineage>
</organism>
<dbReference type="EMBL" id="JAKKUT010000006">
    <property type="protein sequence ID" value="MDG2991985.1"/>
    <property type="molecule type" value="Genomic_DNA"/>
</dbReference>
<feature type="domain" description="Endonuclease GajA/Old nuclease/RecF-like AAA" evidence="1">
    <location>
        <begin position="15"/>
        <end position="60"/>
    </location>
</feature>
<evidence type="ECO:0000313" key="3">
    <source>
        <dbReference type="Proteomes" id="UP001154265"/>
    </source>
</evidence>
<feature type="domain" description="Endonuclease GajA/Old nuclease/RecF-like AAA" evidence="1">
    <location>
        <begin position="198"/>
        <end position="312"/>
    </location>
</feature>
<reference evidence="2" key="2">
    <citation type="submission" date="2022-01" db="EMBL/GenBank/DDBJ databases">
        <authorList>
            <person name="Zivanovic Y."/>
            <person name="Moreira D."/>
            <person name="Lopez-Garcia P."/>
        </authorList>
    </citation>
    <scope>NUCLEOTIDE SEQUENCE</scope>
    <source>
        <strain evidence="2">G9</strain>
    </source>
</reference>
<name>A0ABT6F2F0_9SYNE</name>
<dbReference type="GO" id="GO:0005524">
    <property type="term" value="F:ATP binding"/>
    <property type="evidence" value="ECO:0007669"/>
    <property type="project" value="UniProtKB-KW"/>
</dbReference>
<reference evidence="2" key="1">
    <citation type="journal article" date="2022" name="Genome Biol. Evol.">
        <title>A New Gene Family Diagnostic for Intracellular Biomineralization of Amorphous Ca Carbonates by Cyanobacteria.</title>
        <authorList>
            <person name="Benzerara K."/>
            <person name="Duprat E."/>
            <person name="Bitard-Feildel T."/>
            <person name="Caumes G."/>
            <person name="Cassier-Chauvat C."/>
            <person name="Chauvat F."/>
            <person name="Dezi M."/>
            <person name="Diop S.I."/>
            <person name="Gaschignard G."/>
            <person name="Gorgen S."/>
            <person name="Gugger M."/>
            <person name="Lopez-Garcia P."/>
            <person name="Millet M."/>
            <person name="Skouri-Panet F."/>
            <person name="Moreira D."/>
            <person name="Callebaut I."/>
        </authorList>
    </citation>
    <scope>NUCLEOTIDE SEQUENCE</scope>
    <source>
        <strain evidence="2">G9</strain>
    </source>
</reference>
<sequence length="345" mass="38750">MPELLPLKIVSESNMLSSVSIQRFKNLKDITICLDKVNILVGGNNSGKSSILQAIQFAVSIAQTTNLENIKWVQNRLPTSLSHLQLIYSPLRDVSALAMGGTLEERREKAIFIQLEEWDTTCASTVVIRKGRNRNITVAIEGKALGIKLQEIEDPFSIYVPGLAGIPNVEEYKNPGIVRKAAARGDANNVFRNILWLLKQNSDSWQKFLDDFYSVFPDKNIDVNFSPDRDDHIMCTVKNSEKDLPIDSVGTGVLQAIQILSYVNLYKPKLLLLDEPDAHLHPNNQRKLAKILVKLSESRDFQVVLTTHSRHILDELSGSAKIHWISDGNRVEDENFDVVKVLEAV</sequence>
<dbReference type="PANTHER" id="PTHR43581">
    <property type="entry name" value="ATP/GTP PHOSPHATASE"/>
    <property type="match status" value="1"/>
</dbReference>
<evidence type="ECO:0000313" key="2">
    <source>
        <dbReference type="EMBL" id="MDG2991985.1"/>
    </source>
</evidence>
<dbReference type="InterPro" id="IPR014555">
    <property type="entry name" value="RecF-like"/>
</dbReference>
<keyword evidence="2" id="KW-0067">ATP-binding</keyword>